<dbReference type="InterPro" id="IPR052894">
    <property type="entry name" value="AsmA-related"/>
</dbReference>
<proteinExistence type="predicted"/>
<feature type="region of interest" description="Disordered" evidence="1">
    <location>
        <begin position="1"/>
        <end position="47"/>
    </location>
</feature>
<accession>A0A2T0X594</accession>
<dbReference type="OrthoDB" id="7161641at2"/>
<gene>
    <name evidence="3" type="ORF">CLV74_101244</name>
</gene>
<evidence type="ECO:0000256" key="1">
    <source>
        <dbReference type="SAM" id="MobiDB-lite"/>
    </source>
</evidence>
<keyword evidence="2" id="KW-1133">Transmembrane helix</keyword>
<dbReference type="AlphaFoldDB" id="A0A2T0X594"/>
<name>A0A2T0X594_9RHOB</name>
<dbReference type="RefSeq" id="WP_106262381.1">
    <property type="nucleotide sequence ID" value="NZ_PVTQ01000001.1"/>
</dbReference>
<reference evidence="3 4" key="1">
    <citation type="submission" date="2018-03" db="EMBL/GenBank/DDBJ databases">
        <title>Genomic Encyclopedia of Archaeal and Bacterial Type Strains, Phase II (KMG-II): from individual species to whole genera.</title>
        <authorList>
            <person name="Goeker M."/>
        </authorList>
    </citation>
    <scope>NUCLEOTIDE SEQUENCE [LARGE SCALE GENOMIC DNA]</scope>
    <source>
        <strain evidence="3 4">DSM 100212</strain>
    </source>
</reference>
<protein>
    <submittedName>
        <fullName evidence="3">AsmA-like protein</fullName>
    </submittedName>
</protein>
<dbReference type="Proteomes" id="UP000238392">
    <property type="component" value="Unassembled WGS sequence"/>
</dbReference>
<feature type="compositionally biased region" description="Basic and acidic residues" evidence="1">
    <location>
        <begin position="1"/>
        <end position="14"/>
    </location>
</feature>
<organism evidence="3 4">
    <name type="scientific">Donghicola tyrosinivorans</name>
    <dbReference type="NCBI Taxonomy" id="1652492"/>
    <lineage>
        <taxon>Bacteria</taxon>
        <taxon>Pseudomonadati</taxon>
        <taxon>Pseudomonadota</taxon>
        <taxon>Alphaproteobacteria</taxon>
        <taxon>Rhodobacterales</taxon>
        <taxon>Roseobacteraceae</taxon>
        <taxon>Donghicola</taxon>
    </lineage>
</organism>
<dbReference type="GO" id="GO:0090313">
    <property type="term" value="P:regulation of protein targeting to membrane"/>
    <property type="evidence" value="ECO:0007669"/>
    <property type="project" value="TreeGrafter"/>
</dbReference>
<evidence type="ECO:0000313" key="4">
    <source>
        <dbReference type="Proteomes" id="UP000238392"/>
    </source>
</evidence>
<dbReference type="PANTHER" id="PTHR30441:SF8">
    <property type="entry name" value="DUF748 DOMAIN-CONTAINING PROTEIN"/>
    <property type="match status" value="1"/>
</dbReference>
<comment type="caution">
    <text evidence="3">The sequence shown here is derived from an EMBL/GenBank/DDBJ whole genome shotgun (WGS) entry which is preliminary data.</text>
</comment>
<keyword evidence="2" id="KW-0472">Membrane</keyword>
<dbReference type="PANTHER" id="PTHR30441">
    <property type="entry name" value="DUF748 DOMAIN-CONTAINING PROTEIN"/>
    <property type="match status" value="1"/>
</dbReference>
<dbReference type="EMBL" id="PVTQ01000001">
    <property type="protein sequence ID" value="PRY94109.1"/>
    <property type="molecule type" value="Genomic_DNA"/>
</dbReference>
<feature type="transmembrane region" description="Helical" evidence="2">
    <location>
        <begin position="54"/>
        <end position="77"/>
    </location>
</feature>
<evidence type="ECO:0000313" key="3">
    <source>
        <dbReference type="EMBL" id="PRY94109.1"/>
    </source>
</evidence>
<evidence type="ECO:0000256" key="2">
    <source>
        <dbReference type="SAM" id="Phobius"/>
    </source>
</evidence>
<sequence length="1122" mass="119757">MNEKKETEGEKPAVGDKASGAEQAEQVSIKASEKAIAQDAPKAEAREDKRRRPLLTALVVVFVLLVLIPVGGALTLLDRQIRLPDWAEARLEGALARQGTGARVALGEIYLTVDHSLRPWVELRDTAIQDKEGAVLARVGQMRVNLSGRSLLRRVVAAEHIEVTGIVVDLTRNREGAFDLAFSAGDVPVERSISFTDLMKNMDLALATPELSALRTVEARAMTLRYSDLRAERSWTMDGGRVTVVRKGESLRIDTALTLLTGGADAATLEAFYERTLGQHDAEFGINISDLLAQDIATQLPATAFLGALEAPLSGSMRGQVDARGNLDALSASLVIGAGALRPNNNTVPLPFDSARTYFTYDPKAQVLTFDELSVKSAWISGSVEGSALLVWPEGANWPSGLETQFTISALSVETADLLPQPVSIARANAALRFHMRPFALQIGQLELVVDGQPISLRGDVKALPEGWSVGILAEGSDLTVETVMAHWPERAVPKTREWVAANVLGGTLEDVQFYLTAAPGQKPQPHLEFSYEDATVRFLGTMPPITEGYGRATLADKRFAVRLDQGTVTPSVGGPVDAAGTRFEIPLLKPRDPEAFVDLNLEGTVTSMLSLLDSPKLEVMSKANLPVTLADGQASVTGRIDLKLMKNLPKEDLRYDIIGLTRDVRTTKLVPGRTLAAPSLKVHATPGSVVINGKGRFGAVPFDGTFTLAEGKIPRVNAQVELSERTLDELNIDLGDVRITGQGLVQLDLALPKGAPVEFGLKSNLKGLSMGLESLGWSKGKDTAGTLAVSGTINPVRVPRLSFDAAGLLLNGRVDTDAAGKVNKVVFDRVRAGNWLDSPVTLTMNSGSAPPLISLSDGKVDIRKMPKSKPSKKETSPIRLSNMRLQFADTMWLGSANGDLATTGGARGTIEAKMNGNAPLSVRIAPSGPGTALNVTSRDGGDVMRDAGILAHANGGVMQLTMTPVDDAGTYDGVLSISETRVYDAPTVTALLNAMSVVGLLDQMANGGIYFSSVDAKFRLMPKRLILQQASAIGPSMGLSLDGVIDLASKRLDLQGVLSPIYMLNGIGNIFSSRQGEGLFGFNFTLQGPTEAPQVGVNPLSVLTPGMFREIFRRPPPSVTQ</sequence>
<keyword evidence="2" id="KW-0812">Transmembrane</keyword>
<keyword evidence="4" id="KW-1185">Reference proteome</keyword>
<dbReference type="GO" id="GO:0005886">
    <property type="term" value="C:plasma membrane"/>
    <property type="evidence" value="ECO:0007669"/>
    <property type="project" value="TreeGrafter"/>
</dbReference>